<protein>
    <submittedName>
        <fullName evidence="2">Uncharacterized protein</fullName>
    </submittedName>
</protein>
<dbReference type="KEGG" id="acp:A2cp1_2981"/>
<dbReference type="RefSeq" id="WP_012634050.1">
    <property type="nucleotide sequence ID" value="NC_011891.1"/>
</dbReference>
<accession>B8JFE1</accession>
<keyword evidence="1" id="KW-0812">Transmembrane</keyword>
<dbReference type="Proteomes" id="UP000007089">
    <property type="component" value="Chromosome"/>
</dbReference>
<sequence>MKNTLTSSPAPLTFHVRSRLGLLWDLAMVGVWIAMLFAFMVQVWSAPTPRVLRTLGATSITAHAA</sequence>
<feature type="transmembrane region" description="Helical" evidence="1">
    <location>
        <begin position="21"/>
        <end position="44"/>
    </location>
</feature>
<keyword evidence="1" id="KW-1133">Transmembrane helix</keyword>
<keyword evidence="3" id="KW-1185">Reference proteome</keyword>
<evidence type="ECO:0000313" key="2">
    <source>
        <dbReference type="EMBL" id="ACL66318.1"/>
    </source>
</evidence>
<evidence type="ECO:0000313" key="3">
    <source>
        <dbReference type="Proteomes" id="UP000007089"/>
    </source>
</evidence>
<reference evidence="2" key="1">
    <citation type="submission" date="2009-01" db="EMBL/GenBank/DDBJ databases">
        <title>Complete sequence of Anaeromyxobacter dehalogenans 2CP-1.</title>
        <authorList>
            <consortium name="US DOE Joint Genome Institute"/>
            <person name="Lucas S."/>
            <person name="Copeland A."/>
            <person name="Lapidus A."/>
            <person name="Glavina del Rio T."/>
            <person name="Dalin E."/>
            <person name="Tice H."/>
            <person name="Bruce D."/>
            <person name="Goodwin L."/>
            <person name="Pitluck S."/>
            <person name="Saunders E."/>
            <person name="Brettin T."/>
            <person name="Detter J.C."/>
            <person name="Han C."/>
            <person name="Larimer F."/>
            <person name="Land M."/>
            <person name="Hauser L."/>
            <person name="Kyrpides N."/>
            <person name="Ovchinnikova G."/>
            <person name="Beliaev A.S."/>
            <person name="Richardson P."/>
        </authorList>
    </citation>
    <scope>NUCLEOTIDE SEQUENCE</scope>
    <source>
        <strain evidence="2">2CP-1</strain>
    </source>
</reference>
<keyword evidence="1" id="KW-0472">Membrane</keyword>
<gene>
    <name evidence="2" type="ordered locus">A2cp1_2981</name>
</gene>
<organism evidence="2 3">
    <name type="scientific">Anaeromyxobacter dehalogenans (strain ATCC BAA-258 / DSM 21875 / 2CP-1)</name>
    <dbReference type="NCBI Taxonomy" id="455488"/>
    <lineage>
        <taxon>Bacteria</taxon>
        <taxon>Pseudomonadati</taxon>
        <taxon>Myxococcota</taxon>
        <taxon>Myxococcia</taxon>
        <taxon>Myxococcales</taxon>
        <taxon>Cystobacterineae</taxon>
        <taxon>Anaeromyxobacteraceae</taxon>
        <taxon>Anaeromyxobacter</taxon>
    </lineage>
</organism>
<dbReference type="EMBL" id="CP001359">
    <property type="protein sequence ID" value="ACL66318.1"/>
    <property type="molecule type" value="Genomic_DNA"/>
</dbReference>
<evidence type="ECO:0000256" key="1">
    <source>
        <dbReference type="SAM" id="Phobius"/>
    </source>
</evidence>
<proteinExistence type="predicted"/>
<dbReference type="HOGENOM" id="CLU_2840118_0_0_7"/>
<name>B8JFE1_ANAD2</name>
<dbReference type="AlphaFoldDB" id="B8JFE1"/>